<evidence type="ECO:0000259" key="1">
    <source>
        <dbReference type="PROSITE" id="PS51186"/>
    </source>
</evidence>
<name>A0A9X3AVY7_9GAMM</name>
<dbReference type="AlphaFoldDB" id="A0A9X3AVY7"/>
<organism evidence="2 3">
    <name type="scientific">Shewanella holmiensis</name>
    <dbReference type="NCBI Taxonomy" id="2952222"/>
    <lineage>
        <taxon>Bacteria</taxon>
        <taxon>Pseudomonadati</taxon>
        <taxon>Pseudomonadota</taxon>
        <taxon>Gammaproteobacteria</taxon>
        <taxon>Alteromonadales</taxon>
        <taxon>Shewanellaceae</taxon>
        <taxon>Shewanella</taxon>
    </lineage>
</organism>
<dbReference type="PROSITE" id="PS51186">
    <property type="entry name" value="GNAT"/>
    <property type="match status" value="1"/>
</dbReference>
<dbReference type="InterPro" id="IPR000182">
    <property type="entry name" value="GNAT_dom"/>
</dbReference>
<evidence type="ECO:0000313" key="2">
    <source>
        <dbReference type="EMBL" id="MCT7943175.1"/>
    </source>
</evidence>
<dbReference type="Pfam" id="PF13508">
    <property type="entry name" value="Acetyltransf_7"/>
    <property type="match status" value="1"/>
</dbReference>
<dbReference type="SUPFAM" id="SSF55729">
    <property type="entry name" value="Acyl-CoA N-acyltransferases (Nat)"/>
    <property type="match status" value="1"/>
</dbReference>
<accession>A0A9X3AVY7</accession>
<dbReference type="CDD" id="cd04301">
    <property type="entry name" value="NAT_SF"/>
    <property type="match status" value="1"/>
</dbReference>
<sequence length="128" mass="14094">MLKWTEGEMPTPFVDKLVTDGYVAEVEVNLNDKTHREIIATGMIDLQNGFIDAIFVAPQYMGSGAGKQMLAYLEGLAKEAGLVSTKLESTLNAAEFYRKCGFEGEGISVYQSPRGFNLACVVMYKKLI</sequence>
<keyword evidence="3" id="KW-1185">Reference proteome</keyword>
<dbReference type="EMBL" id="JAMTCD010000024">
    <property type="protein sequence ID" value="MCT7943175.1"/>
    <property type="molecule type" value="Genomic_DNA"/>
</dbReference>
<proteinExistence type="predicted"/>
<feature type="domain" description="N-acetyltransferase" evidence="1">
    <location>
        <begin position="1"/>
        <end position="128"/>
    </location>
</feature>
<gene>
    <name evidence="2" type="ORF">NE535_15500</name>
</gene>
<dbReference type="RefSeq" id="WP_261299515.1">
    <property type="nucleotide sequence ID" value="NZ_JAMTCD010000024.1"/>
</dbReference>
<reference evidence="2" key="1">
    <citation type="journal article" date="2023" name="Int. J. Syst. Evol. Microbiol.">
        <title>&lt;i&gt;Shewanella septentrionalis&lt;/i&gt; sp. nov. and &lt;i&gt;Shewanella holmiensis&lt;/i&gt; sp. nov., isolated from Baltic Sea water and sediments.</title>
        <authorList>
            <person name="Martin-Rodriguez A.J."/>
            <person name="Thorell K."/>
            <person name="Joffre E."/>
            <person name="Jensie-Markopoulos S."/>
            <person name="Moore E.R.B."/>
            <person name="Sjoling A."/>
        </authorList>
    </citation>
    <scope>NUCLEOTIDE SEQUENCE</scope>
    <source>
        <strain evidence="2">SP1S2-7</strain>
    </source>
</reference>
<comment type="caution">
    <text evidence="2">The sequence shown here is derived from an EMBL/GenBank/DDBJ whole genome shotgun (WGS) entry which is preliminary data.</text>
</comment>
<dbReference type="Gene3D" id="3.40.630.30">
    <property type="match status" value="1"/>
</dbReference>
<protein>
    <submittedName>
        <fullName evidence="2">GNAT family N-acetyltransferase</fullName>
    </submittedName>
</protein>
<dbReference type="GO" id="GO:0016747">
    <property type="term" value="F:acyltransferase activity, transferring groups other than amino-acyl groups"/>
    <property type="evidence" value="ECO:0007669"/>
    <property type="project" value="InterPro"/>
</dbReference>
<evidence type="ECO:0000313" key="3">
    <source>
        <dbReference type="Proteomes" id="UP001155546"/>
    </source>
</evidence>
<dbReference type="Proteomes" id="UP001155546">
    <property type="component" value="Unassembled WGS sequence"/>
</dbReference>
<dbReference type="InterPro" id="IPR016181">
    <property type="entry name" value="Acyl_CoA_acyltransferase"/>
</dbReference>